<sequence length="259" mass="29595">MKLAKSICIFFFLFGTVQTGHAQFLKKLKNAVVGETQTVPTEKTSGLDQKFRNWNIGEVQIIAVSVFSNDLQKDRQNIGTIKANGSFDFQMPDSIKTWVPINVYGQDCENSEEAVIKNPGVKIAWNRMFVFQNGKHIGELMPADPVKAAYNLNQGGINNGTLGHFYLWIYADGNASATIDCYKKMDMTDGKSFSYKNMPVEDRFDLHYKKGWNIVQVENVDNIWVGLTQHYLEREWKVVNELPNNTTWVFRPMETTMTK</sequence>
<dbReference type="OrthoDB" id="1426614at2"/>
<gene>
    <name evidence="2" type="ORF">SAMN04488514_116100</name>
</gene>
<name>A0A1G9WXC3_9FLAO</name>
<feature type="chain" id="PRO_5011586528" description="Polysaccharide lyase" evidence="1">
    <location>
        <begin position="23"/>
        <end position="259"/>
    </location>
</feature>
<accession>A0A1G9WXC3</accession>
<dbReference type="AlphaFoldDB" id="A0A1G9WXC3"/>
<evidence type="ECO:0008006" key="4">
    <source>
        <dbReference type="Google" id="ProtNLM"/>
    </source>
</evidence>
<protein>
    <recommendedName>
        <fullName evidence="4">Polysaccharide lyase</fullName>
    </recommendedName>
</protein>
<feature type="signal peptide" evidence="1">
    <location>
        <begin position="1"/>
        <end position="22"/>
    </location>
</feature>
<evidence type="ECO:0000313" key="3">
    <source>
        <dbReference type="Proteomes" id="UP000199440"/>
    </source>
</evidence>
<reference evidence="2 3" key="1">
    <citation type="submission" date="2016-10" db="EMBL/GenBank/DDBJ databases">
        <authorList>
            <person name="de Groot N.N."/>
        </authorList>
    </citation>
    <scope>NUCLEOTIDE SEQUENCE [LARGE SCALE GENOMIC DNA]</scope>
    <source>
        <strain evidence="2 3">DSM 19886</strain>
    </source>
</reference>
<proteinExistence type="predicted"/>
<dbReference type="EMBL" id="FNGV01000016">
    <property type="protein sequence ID" value="SDM89152.1"/>
    <property type="molecule type" value="Genomic_DNA"/>
</dbReference>
<organism evidence="2 3">
    <name type="scientific">Kriegella aquimaris</name>
    <dbReference type="NCBI Taxonomy" id="192904"/>
    <lineage>
        <taxon>Bacteria</taxon>
        <taxon>Pseudomonadati</taxon>
        <taxon>Bacteroidota</taxon>
        <taxon>Flavobacteriia</taxon>
        <taxon>Flavobacteriales</taxon>
        <taxon>Flavobacteriaceae</taxon>
        <taxon>Kriegella</taxon>
    </lineage>
</organism>
<keyword evidence="1" id="KW-0732">Signal</keyword>
<keyword evidence="3" id="KW-1185">Reference proteome</keyword>
<evidence type="ECO:0000256" key="1">
    <source>
        <dbReference type="SAM" id="SignalP"/>
    </source>
</evidence>
<dbReference type="Proteomes" id="UP000199440">
    <property type="component" value="Unassembled WGS sequence"/>
</dbReference>
<evidence type="ECO:0000313" key="2">
    <source>
        <dbReference type="EMBL" id="SDM89152.1"/>
    </source>
</evidence>
<dbReference type="RefSeq" id="WP_089894848.1">
    <property type="nucleotide sequence ID" value="NZ_FNGV01000016.1"/>
</dbReference>
<dbReference type="STRING" id="192904.SAMN04488514_116100"/>